<dbReference type="EMBL" id="PFKI01000259">
    <property type="protein sequence ID" value="PIY18787.1"/>
    <property type="molecule type" value="Genomic_DNA"/>
</dbReference>
<feature type="signal peptide" evidence="1">
    <location>
        <begin position="1"/>
        <end position="21"/>
    </location>
</feature>
<proteinExistence type="predicted"/>
<gene>
    <name evidence="2" type="ORF">COZ13_08630</name>
</gene>
<evidence type="ECO:0000256" key="1">
    <source>
        <dbReference type="SAM" id="SignalP"/>
    </source>
</evidence>
<evidence type="ECO:0008006" key="4">
    <source>
        <dbReference type="Google" id="ProtNLM"/>
    </source>
</evidence>
<organism evidence="2 3">
    <name type="scientific">Candidatus Desantisbacteria bacterium CG_4_10_14_3_um_filter_40_18</name>
    <dbReference type="NCBI Taxonomy" id="1974544"/>
    <lineage>
        <taxon>Bacteria</taxon>
        <taxon>Candidatus Desantisiibacteriota</taxon>
    </lineage>
</organism>
<dbReference type="SUPFAM" id="SSF56935">
    <property type="entry name" value="Porins"/>
    <property type="match status" value="1"/>
</dbReference>
<name>A0A2M7NZK6_9BACT</name>
<accession>A0A2M7NZK6</accession>
<feature type="chain" id="PRO_5014637154" description="Aromatic hydrocarbon degradation protein" evidence="1">
    <location>
        <begin position="22"/>
        <end position="140"/>
    </location>
</feature>
<comment type="caution">
    <text evidence="2">The sequence shown here is derived from an EMBL/GenBank/DDBJ whole genome shotgun (WGS) entry which is preliminary data.</text>
</comment>
<keyword evidence="1" id="KW-0732">Signal</keyword>
<sequence>MIKKGVVAAVFCCVAASSAMAGGYEGPGIGARGVGMGGAFIGLADEWTAIYWNPAGLTQLQGKGVGVDVSRLCIKGSDGNGVANSKMVFGQSGVVYNGMNTDQEDIFYRPYAGTVGLTSEPGTFSSSGVDVTSNVWLPAI</sequence>
<protein>
    <recommendedName>
        <fullName evidence="4">Aromatic hydrocarbon degradation protein</fullName>
    </recommendedName>
</protein>
<dbReference type="AlphaFoldDB" id="A0A2M7NZK6"/>
<feature type="non-terminal residue" evidence="2">
    <location>
        <position position="140"/>
    </location>
</feature>
<reference evidence="3" key="1">
    <citation type="submission" date="2017-09" db="EMBL/GenBank/DDBJ databases">
        <title>Depth-based differentiation of microbial function through sediment-hosted aquifers and enrichment of novel symbionts in the deep terrestrial subsurface.</title>
        <authorList>
            <person name="Probst A.J."/>
            <person name="Ladd B."/>
            <person name="Jarett J.K."/>
            <person name="Geller-Mcgrath D.E."/>
            <person name="Sieber C.M.K."/>
            <person name="Emerson J.B."/>
            <person name="Anantharaman K."/>
            <person name="Thomas B.C."/>
            <person name="Malmstrom R."/>
            <person name="Stieglmeier M."/>
            <person name="Klingl A."/>
            <person name="Woyke T."/>
            <person name="Ryan C.M."/>
            <person name="Banfield J.F."/>
        </authorList>
    </citation>
    <scope>NUCLEOTIDE SEQUENCE [LARGE SCALE GENOMIC DNA]</scope>
</reference>
<evidence type="ECO:0000313" key="3">
    <source>
        <dbReference type="Proteomes" id="UP000231028"/>
    </source>
</evidence>
<dbReference type="Proteomes" id="UP000231028">
    <property type="component" value="Unassembled WGS sequence"/>
</dbReference>
<evidence type="ECO:0000313" key="2">
    <source>
        <dbReference type="EMBL" id="PIY18787.1"/>
    </source>
</evidence>
<dbReference type="Gene3D" id="2.40.160.60">
    <property type="entry name" value="Outer membrane protein transport protein (OMPP1/FadL/TodX)"/>
    <property type="match status" value="1"/>
</dbReference>